<dbReference type="EMBL" id="JAFCMP010000217">
    <property type="protein sequence ID" value="KAG5183333.1"/>
    <property type="molecule type" value="Genomic_DNA"/>
</dbReference>
<feature type="region of interest" description="Disordered" evidence="1">
    <location>
        <begin position="1"/>
        <end position="27"/>
    </location>
</feature>
<organism evidence="2 3">
    <name type="scientific">Tribonema minus</name>
    <dbReference type="NCBI Taxonomy" id="303371"/>
    <lineage>
        <taxon>Eukaryota</taxon>
        <taxon>Sar</taxon>
        <taxon>Stramenopiles</taxon>
        <taxon>Ochrophyta</taxon>
        <taxon>PX clade</taxon>
        <taxon>Xanthophyceae</taxon>
        <taxon>Tribonematales</taxon>
        <taxon>Tribonemataceae</taxon>
        <taxon>Tribonema</taxon>
    </lineage>
</organism>
<dbReference type="Proteomes" id="UP000664859">
    <property type="component" value="Unassembled WGS sequence"/>
</dbReference>
<gene>
    <name evidence="2" type="ORF">JKP88DRAFT_354618</name>
</gene>
<dbReference type="OrthoDB" id="370932at2759"/>
<sequence>MPESHKAERRRAQKVNRDNGIGDENGRIVRVKDPVRMGKCTVCNLEVRMTKTNTELRTHAESKHGSTMEACFGADVAAAEAEAAAAAAAAAAPAGKKAGGGGGGGGKKGGGGDLSALLAAGLAGGAAAAGGADAVPAATAAMRNGAFGECVMVAAV</sequence>
<reference evidence="2" key="1">
    <citation type="submission" date="2021-02" db="EMBL/GenBank/DDBJ databases">
        <title>First Annotated Genome of the Yellow-green Alga Tribonema minus.</title>
        <authorList>
            <person name="Mahan K.M."/>
        </authorList>
    </citation>
    <scope>NUCLEOTIDE SEQUENCE</scope>
    <source>
        <strain evidence="2">UTEX B ZZ1240</strain>
    </source>
</reference>
<accession>A0A835Z6U4</accession>
<dbReference type="AlphaFoldDB" id="A0A835Z6U4"/>
<evidence type="ECO:0000256" key="1">
    <source>
        <dbReference type="SAM" id="MobiDB-lite"/>
    </source>
</evidence>
<protein>
    <submittedName>
        <fullName evidence="2">Uncharacterized protein</fullName>
    </submittedName>
</protein>
<dbReference type="InterPro" id="IPR026939">
    <property type="entry name" value="ZNF706/At2g23090_sf"/>
</dbReference>
<evidence type="ECO:0000313" key="2">
    <source>
        <dbReference type="EMBL" id="KAG5183333.1"/>
    </source>
</evidence>
<name>A0A835Z6U4_9STRA</name>
<keyword evidence="3" id="KW-1185">Reference proteome</keyword>
<evidence type="ECO:0000313" key="3">
    <source>
        <dbReference type="Proteomes" id="UP000664859"/>
    </source>
</evidence>
<dbReference type="Gene3D" id="4.10.1050.10">
    <property type="entry name" value="At2g23090-like"/>
    <property type="match status" value="1"/>
</dbReference>
<comment type="caution">
    <text evidence="2">The sequence shown here is derived from an EMBL/GenBank/DDBJ whole genome shotgun (WGS) entry which is preliminary data.</text>
</comment>
<proteinExistence type="predicted"/>
<dbReference type="SUPFAM" id="SSF118359">
    <property type="entry name" value="Expressed protein At2g23090/F21P24.15"/>
    <property type="match status" value="1"/>
</dbReference>